<organism evidence="1 2">
    <name type="scientific">Novosphingobium pentaromativorans US6-1</name>
    <dbReference type="NCBI Taxonomy" id="1088721"/>
    <lineage>
        <taxon>Bacteria</taxon>
        <taxon>Pseudomonadati</taxon>
        <taxon>Pseudomonadota</taxon>
        <taxon>Alphaproteobacteria</taxon>
        <taxon>Sphingomonadales</taxon>
        <taxon>Sphingomonadaceae</taxon>
        <taxon>Novosphingobium</taxon>
    </lineage>
</organism>
<evidence type="ECO:0000313" key="2">
    <source>
        <dbReference type="Proteomes" id="UP000004030"/>
    </source>
</evidence>
<dbReference type="EMBL" id="AGFM01000009">
    <property type="protein sequence ID" value="EHJ62135.1"/>
    <property type="molecule type" value="Genomic_DNA"/>
</dbReference>
<gene>
    <name evidence="1" type="ORF">NSU_0732</name>
</gene>
<sequence length="89" mass="10036">MKNKLTDLNDHLFMQLERLGDEDMDADKIEQEAKRADAMVQVADQIIRNADLQLKAAKLLADNGYHFEPHLKGIAPSVERKAISYEGNA</sequence>
<dbReference type="Proteomes" id="UP000004030">
    <property type="component" value="Unassembled WGS sequence"/>
</dbReference>
<accession>G6E8R1</accession>
<evidence type="ECO:0000313" key="1">
    <source>
        <dbReference type="EMBL" id="EHJ62135.1"/>
    </source>
</evidence>
<dbReference type="KEGG" id="npn:JI59_16455"/>
<dbReference type="STRING" id="1088721.JI59_16455"/>
<evidence type="ECO:0008006" key="3">
    <source>
        <dbReference type="Google" id="ProtNLM"/>
    </source>
</evidence>
<dbReference type="eggNOG" id="ENOG5032Y3I">
    <property type="taxonomic scope" value="Bacteria"/>
</dbReference>
<keyword evidence="2" id="KW-1185">Reference proteome</keyword>
<dbReference type="AlphaFoldDB" id="G6E8R1"/>
<proteinExistence type="predicted"/>
<comment type="caution">
    <text evidence="1">The sequence shown here is derived from an EMBL/GenBank/DDBJ whole genome shotgun (WGS) entry which is preliminary data.</text>
</comment>
<reference evidence="1 2" key="1">
    <citation type="journal article" date="2012" name="J. Bacteriol.">
        <title>Genome sequence of benzo(a)pyrene-degrading bacterium Novosphingobium pentaromativorans US6-1.</title>
        <authorList>
            <person name="Luo Y.R."/>
            <person name="Kang S.G."/>
            <person name="Kim S.J."/>
            <person name="Kim M.R."/>
            <person name="Li N."/>
            <person name="Lee J.H."/>
            <person name="Kwon K.K."/>
        </authorList>
    </citation>
    <scope>NUCLEOTIDE SEQUENCE [LARGE SCALE GENOMIC DNA]</scope>
    <source>
        <strain evidence="1 2">US6-1</strain>
    </source>
</reference>
<dbReference type="PATRIC" id="fig|1088721.3.peg.723"/>
<dbReference type="OrthoDB" id="2231510at2"/>
<dbReference type="RefSeq" id="WP_007011648.1">
    <property type="nucleotide sequence ID" value="NZ_AGFM01000009.1"/>
</dbReference>
<protein>
    <recommendedName>
        <fullName evidence="3">Phage protein</fullName>
    </recommendedName>
</protein>
<name>G6E8R1_9SPHN</name>